<dbReference type="GeneID" id="37271959"/>
<evidence type="ECO:0000256" key="12">
    <source>
        <dbReference type="ARBA" id="ARBA00022989"/>
    </source>
</evidence>
<evidence type="ECO:0000256" key="6">
    <source>
        <dbReference type="ARBA" id="ARBA00022692"/>
    </source>
</evidence>
<evidence type="ECO:0000256" key="3">
    <source>
        <dbReference type="ARBA" id="ARBA00008704"/>
    </source>
</evidence>
<keyword evidence="12" id="KW-1133">Transmembrane helix</keyword>
<dbReference type="Proteomes" id="UP000245946">
    <property type="component" value="Unassembled WGS sequence"/>
</dbReference>
<feature type="compositionally biased region" description="Acidic residues" evidence="18">
    <location>
        <begin position="474"/>
        <end position="486"/>
    </location>
</feature>
<dbReference type="GO" id="GO:0005778">
    <property type="term" value="C:peroxisomal membrane"/>
    <property type="evidence" value="ECO:0007669"/>
    <property type="project" value="UniProtKB-SubCell"/>
</dbReference>
<accession>A0A316Z2G0</accession>
<protein>
    <recommendedName>
        <fullName evidence="17">RING-type E3 ubiquitin transferase (cysteine targeting)</fullName>
        <ecNumber evidence="17">2.3.2.36</ecNumber>
    </recommendedName>
    <alternativeName>
        <fullName evidence="15">Peroxin-2</fullName>
    </alternativeName>
</protein>
<reference evidence="20 21" key="1">
    <citation type="journal article" date="2018" name="Mol. Biol. Evol.">
        <title>Broad Genomic Sampling Reveals a Smut Pathogenic Ancestry of the Fungal Clade Ustilaginomycotina.</title>
        <authorList>
            <person name="Kijpornyongpan T."/>
            <person name="Mondo S.J."/>
            <person name="Barry K."/>
            <person name="Sandor L."/>
            <person name="Lee J."/>
            <person name="Lipzen A."/>
            <person name="Pangilinan J."/>
            <person name="LaButti K."/>
            <person name="Hainaut M."/>
            <person name="Henrissat B."/>
            <person name="Grigoriev I.V."/>
            <person name="Spatafora J.W."/>
            <person name="Aime M.C."/>
        </authorList>
    </citation>
    <scope>NUCLEOTIDE SEQUENCE [LARGE SCALE GENOMIC DNA]</scope>
    <source>
        <strain evidence="20 21">MCA 4186</strain>
    </source>
</reference>
<comment type="pathway">
    <text evidence="2">Protein modification; protein ubiquitination.</text>
</comment>
<keyword evidence="5" id="KW-0808">Transferase</keyword>
<evidence type="ECO:0000256" key="16">
    <source>
        <dbReference type="ARBA" id="ARBA00034438"/>
    </source>
</evidence>
<dbReference type="GO" id="GO:0016567">
    <property type="term" value="P:protein ubiquitination"/>
    <property type="evidence" value="ECO:0007669"/>
    <property type="project" value="UniProtKB-ARBA"/>
</dbReference>
<name>A0A316Z2G0_9BASI</name>
<evidence type="ECO:0000256" key="7">
    <source>
        <dbReference type="ARBA" id="ARBA00022723"/>
    </source>
</evidence>
<comment type="subcellular location">
    <subcellularLocation>
        <location evidence="1">Peroxisome membrane</location>
        <topology evidence="1">Multi-pass membrane protein</topology>
    </subcellularLocation>
</comment>
<evidence type="ECO:0000256" key="15">
    <source>
        <dbReference type="ARBA" id="ARBA00032511"/>
    </source>
</evidence>
<keyword evidence="4" id="KW-0813">Transport</keyword>
<keyword evidence="6" id="KW-0812">Transmembrane</keyword>
<evidence type="ECO:0000259" key="19">
    <source>
        <dbReference type="Pfam" id="PF04757"/>
    </source>
</evidence>
<evidence type="ECO:0000313" key="20">
    <source>
        <dbReference type="EMBL" id="PWN95274.1"/>
    </source>
</evidence>
<dbReference type="AlphaFoldDB" id="A0A316Z2G0"/>
<evidence type="ECO:0000256" key="9">
    <source>
        <dbReference type="ARBA" id="ARBA00022786"/>
    </source>
</evidence>
<evidence type="ECO:0000256" key="17">
    <source>
        <dbReference type="ARBA" id="ARBA00034523"/>
    </source>
</evidence>
<evidence type="ECO:0000256" key="11">
    <source>
        <dbReference type="ARBA" id="ARBA00022927"/>
    </source>
</evidence>
<evidence type="ECO:0000256" key="8">
    <source>
        <dbReference type="ARBA" id="ARBA00022771"/>
    </source>
</evidence>
<keyword evidence="8" id="KW-0863">Zinc-finger</keyword>
<comment type="catalytic activity">
    <reaction evidence="16">
        <text>[E2 ubiquitin-conjugating enzyme]-S-ubiquitinyl-L-cysteine + [acceptor protein]-L-cysteine = [E2 ubiquitin-conjugating enzyme]-L-cysteine + [acceptor protein]-S-ubiquitinyl-L-cysteine.</text>
        <dbReference type="EC" id="2.3.2.36"/>
    </reaction>
</comment>
<evidence type="ECO:0000256" key="4">
    <source>
        <dbReference type="ARBA" id="ARBA00022448"/>
    </source>
</evidence>
<keyword evidence="14" id="KW-0576">Peroxisome</keyword>
<keyword evidence="10" id="KW-0862">Zinc</keyword>
<dbReference type="Pfam" id="PF04757">
    <property type="entry name" value="Pex2_Pex12"/>
    <property type="match status" value="1"/>
</dbReference>
<evidence type="ECO:0000256" key="13">
    <source>
        <dbReference type="ARBA" id="ARBA00023136"/>
    </source>
</evidence>
<keyword evidence="9" id="KW-0833">Ubl conjugation pathway</keyword>
<evidence type="ECO:0000313" key="21">
    <source>
        <dbReference type="Proteomes" id="UP000245946"/>
    </source>
</evidence>
<dbReference type="STRING" id="58919.A0A316Z2G0"/>
<dbReference type="GO" id="GO:0008270">
    <property type="term" value="F:zinc ion binding"/>
    <property type="evidence" value="ECO:0007669"/>
    <property type="project" value="UniProtKB-KW"/>
</dbReference>
<dbReference type="GO" id="GO:0061630">
    <property type="term" value="F:ubiquitin protein ligase activity"/>
    <property type="evidence" value="ECO:0007669"/>
    <property type="project" value="UniProtKB-EC"/>
</dbReference>
<dbReference type="EMBL" id="KZ819305">
    <property type="protein sequence ID" value="PWN95274.1"/>
    <property type="molecule type" value="Genomic_DNA"/>
</dbReference>
<feature type="domain" description="Pex N-terminal" evidence="19">
    <location>
        <begin position="59"/>
        <end position="260"/>
    </location>
</feature>
<dbReference type="InterPro" id="IPR025654">
    <property type="entry name" value="PEX2/10"/>
</dbReference>
<organism evidence="20 21">
    <name type="scientific">Tilletiopsis washingtonensis</name>
    <dbReference type="NCBI Taxonomy" id="58919"/>
    <lineage>
        <taxon>Eukaryota</taxon>
        <taxon>Fungi</taxon>
        <taxon>Dikarya</taxon>
        <taxon>Basidiomycota</taxon>
        <taxon>Ustilaginomycotina</taxon>
        <taxon>Exobasidiomycetes</taxon>
        <taxon>Entylomatales</taxon>
        <taxon>Entylomatales incertae sedis</taxon>
        <taxon>Tilletiopsis</taxon>
    </lineage>
</organism>
<evidence type="ECO:0000256" key="14">
    <source>
        <dbReference type="ARBA" id="ARBA00023140"/>
    </source>
</evidence>
<dbReference type="EC" id="2.3.2.36" evidence="17"/>
<sequence length="486" mass="52513">MSADAPSGSRSAAALEPAWQSASASAAPRLAALQRALPALPSPALRIQRVAQLDAELLDAELLSLLLSPLSSALALLSPARSYAPELRLLLEGTLAYFSLSPLSRAASYGASLQNLRWRNEWAHARRGLQSTARDAPLATWQRVAHPALTVLVPYALACAERRRLGGARSGRTERAIEYAQKVYAAASLASFVAFLADGKYRTLTDRLLGMRLVYAQRDASRAISFEFLNRQLVWHAFTDFLLFLLPLLRPRRLLRKLLRLPTHPLLLGTLLHLLPSRVASAAGLSRSPSGAPQFKAPAFLRRSTGNDAPSAPCADLPEGVCAICFTRLLSASSSSALSGMRAGIPSSDPLDPSAHTLAPSRVDPSSSLPTPAPPRRGDDAARREWGTGAQGIKYADALVHTPYAPDCCGAAYCYVCLAGRLLDESAREELEEDKAPWTCLRCGEGVRSAQRVSDVLLLEEDEEKRLAQKTAPEEEDEEELDLLGE</sequence>
<feature type="region of interest" description="Disordered" evidence="18">
    <location>
        <begin position="464"/>
        <end position="486"/>
    </location>
</feature>
<dbReference type="PANTHER" id="PTHR48178">
    <property type="entry name" value="PEROXISOME BIOGENESIS FACTOR 2"/>
    <property type="match status" value="1"/>
</dbReference>
<feature type="region of interest" description="Disordered" evidence="18">
    <location>
        <begin position="341"/>
        <end position="383"/>
    </location>
</feature>
<proteinExistence type="inferred from homology"/>
<evidence type="ECO:0000256" key="18">
    <source>
        <dbReference type="SAM" id="MobiDB-lite"/>
    </source>
</evidence>
<evidence type="ECO:0000256" key="1">
    <source>
        <dbReference type="ARBA" id="ARBA00004585"/>
    </source>
</evidence>
<dbReference type="RefSeq" id="XP_025595553.1">
    <property type="nucleotide sequence ID" value="XM_025744415.1"/>
</dbReference>
<keyword evidence="7" id="KW-0479">Metal-binding</keyword>
<evidence type="ECO:0000256" key="5">
    <source>
        <dbReference type="ARBA" id="ARBA00022679"/>
    </source>
</evidence>
<evidence type="ECO:0000256" key="2">
    <source>
        <dbReference type="ARBA" id="ARBA00004906"/>
    </source>
</evidence>
<evidence type="ECO:0000256" key="10">
    <source>
        <dbReference type="ARBA" id="ARBA00022833"/>
    </source>
</evidence>
<comment type="similarity">
    <text evidence="3">Belongs to the pex2/pex10/pex12 family.</text>
</comment>
<gene>
    <name evidence="20" type="ORF">FA09DRAFT_341208</name>
</gene>
<dbReference type="GO" id="GO:0016562">
    <property type="term" value="P:protein import into peroxisome matrix, receptor recycling"/>
    <property type="evidence" value="ECO:0007669"/>
    <property type="project" value="UniProtKB-ARBA"/>
</dbReference>
<dbReference type="PANTHER" id="PTHR48178:SF1">
    <property type="entry name" value="PEROXISOME BIOGENESIS FACTOR 2"/>
    <property type="match status" value="1"/>
</dbReference>
<keyword evidence="11" id="KW-0653">Protein transport</keyword>
<dbReference type="InterPro" id="IPR006845">
    <property type="entry name" value="Pex_N"/>
</dbReference>
<keyword evidence="13" id="KW-0472">Membrane</keyword>
<dbReference type="OrthoDB" id="1701437at2759"/>
<keyword evidence="21" id="KW-1185">Reference proteome</keyword>